<dbReference type="Proteomes" id="UP000887226">
    <property type="component" value="Unassembled WGS sequence"/>
</dbReference>
<dbReference type="GO" id="GO:0006874">
    <property type="term" value="P:intracellular calcium ion homeostasis"/>
    <property type="evidence" value="ECO:0007669"/>
    <property type="project" value="TreeGrafter"/>
</dbReference>
<dbReference type="OrthoDB" id="1699231at2759"/>
<dbReference type="InterPro" id="IPR004713">
    <property type="entry name" value="CaH_exchang"/>
</dbReference>
<evidence type="ECO:0000256" key="1">
    <source>
        <dbReference type="ARBA" id="ARBA00023065"/>
    </source>
</evidence>
<evidence type="ECO:0000313" key="3">
    <source>
        <dbReference type="EMBL" id="KAG9245660.1"/>
    </source>
</evidence>
<feature type="transmembrane region" description="Helical" evidence="2">
    <location>
        <begin position="143"/>
        <end position="164"/>
    </location>
</feature>
<dbReference type="PANTHER" id="PTHR31503:SF20">
    <property type="entry name" value="CA(2+)_H(+) EXCHANGER, PUTATIVE (EUROFUNG)-RELATED"/>
    <property type="match status" value="1"/>
</dbReference>
<organism evidence="3 4">
    <name type="scientific">Calycina marina</name>
    <dbReference type="NCBI Taxonomy" id="1763456"/>
    <lineage>
        <taxon>Eukaryota</taxon>
        <taxon>Fungi</taxon>
        <taxon>Dikarya</taxon>
        <taxon>Ascomycota</taxon>
        <taxon>Pezizomycotina</taxon>
        <taxon>Leotiomycetes</taxon>
        <taxon>Helotiales</taxon>
        <taxon>Pezizellaceae</taxon>
        <taxon>Calycina</taxon>
    </lineage>
</organism>
<dbReference type="EMBL" id="MU253836">
    <property type="protein sequence ID" value="KAG9245660.1"/>
    <property type="molecule type" value="Genomic_DNA"/>
</dbReference>
<feature type="transmembrane region" description="Helical" evidence="2">
    <location>
        <begin position="75"/>
        <end position="95"/>
    </location>
</feature>
<keyword evidence="2" id="KW-0812">Transmembrane</keyword>
<evidence type="ECO:0000313" key="4">
    <source>
        <dbReference type="Proteomes" id="UP000887226"/>
    </source>
</evidence>
<keyword evidence="1" id="KW-0813">Transport</keyword>
<gene>
    <name evidence="3" type="ORF">BJ878DRAFT_479028</name>
</gene>
<keyword evidence="1" id="KW-0406">Ion transport</keyword>
<sequence length="407" mass="45636">MMVARVTCLNVYLHLICKDKVPLLGALDVENMGVKKLPGRSSREKDRVSKCWLNLLVIIIPAGFVVNYVHANPIAVFFVNFLAVVPMVSVLGIAMDELCLRTGDLLQVLVYMFWANCYTQDISDRSFFYGGLRRKEQYLKQTAASCLDALLSVSIVLIVLPTASYYMSDTSFEVLSEQSHSMEIILILVCAAHLYFELVIHHHTFSEISQKVPMHPPKRAPREVIIMKSISASDGLGAAVARVPFQTHTDIKLMNRTAYEDAFGEEEIEPRLQLYVFRRPRHRHHCAGVQPEIYGREHRGLSRWGECLKGLRWYDPDSYTRQRLDGDPVRNQGPAGLGDEVCPGQSLQTALVVSPVLVMVGWGIDDTNLLFGAFQTVALFTLNLLAQSCITNDVKTHWLKGAIASLS</sequence>
<protein>
    <submittedName>
        <fullName evidence="3">Uncharacterized protein</fullName>
    </submittedName>
</protein>
<comment type="caution">
    <text evidence="3">The sequence shown here is derived from an EMBL/GenBank/DDBJ whole genome shotgun (WGS) entry which is preliminary data.</text>
</comment>
<dbReference type="PANTHER" id="PTHR31503">
    <property type="entry name" value="VACUOLAR CALCIUM ION TRANSPORTER"/>
    <property type="match status" value="1"/>
</dbReference>
<name>A0A9P7Z679_9HELO</name>
<dbReference type="GO" id="GO:0015369">
    <property type="term" value="F:calcium:proton antiporter activity"/>
    <property type="evidence" value="ECO:0007669"/>
    <property type="project" value="TreeGrafter"/>
</dbReference>
<reference evidence="3" key="1">
    <citation type="journal article" date="2021" name="IMA Fungus">
        <title>Genomic characterization of three marine fungi, including Emericellopsis atlantica sp. nov. with signatures of a generalist lifestyle and marine biomass degradation.</title>
        <authorList>
            <person name="Hagestad O.C."/>
            <person name="Hou L."/>
            <person name="Andersen J.H."/>
            <person name="Hansen E.H."/>
            <person name="Altermark B."/>
            <person name="Li C."/>
            <person name="Kuhnert E."/>
            <person name="Cox R.J."/>
            <person name="Crous P.W."/>
            <person name="Spatafora J.W."/>
            <person name="Lail K."/>
            <person name="Amirebrahimi M."/>
            <person name="Lipzen A."/>
            <person name="Pangilinan J."/>
            <person name="Andreopoulos W."/>
            <person name="Hayes R.D."/>
            <person name="Ng V."/>
            <person name="Grigoriev I.V."/>
            <person name="Jackson S.A."/>
            <person name="Sutton T.D.S."/>
            <person name="Dobson A.D.W."/>
            <person name="Rama T."/>
        </authorList>
    </citation>
    <scope>NUCLEOTIDE SEQUENCE</scope>
    <source>
        <strain evidence="3">TRa3180A</strain>
    </source>
</reference>
<feature type="transmembrane region" description="Helical" evidence="2">
    <location>
        <begin position="51"/>
        <end position="69"/>
    </location>
</feature>
<dbReference type="GO" id="GO:0000329">
    <property type="term" value="C:fungal-type vacuole membrane"/>
    <property type="evidence" value="ECO:0007669"/>
    <property type="project" value="TreeGrafter"/>
</dbReference>
<keyword evidence="2" id="KW-1133">Transmembrane helix</keyword>
<proteinExistence type="predicted"/>
<dbReference type="AlphaFoldDB" id="A0A9P7Z679"/>
<keyword evidence="4" id="KW-1185">Reference proteome</keyword>
<evidence type="ECO:0000256" key="2">
    <source>
        <dbReference type="SAM" id="Phobius"/>
    </source>
</evidence>
<accession>A0A9P7Z679</accession>
<keyword evidence="2" id="KW-0472">Membrane</keyword>